<dbReference type="Proteomes" id="UP000663877">
    <property type="component" value="Unassembled WGS sequence"/>
</dbReference>
<feature type="region of interest" description="Disordered" evidence="2">
    <location>
        <begin position="1"/>
        <end position="74"/>
    </location>
</feature>
<accession>A0A815TBS3</accession>
<dbReference type="AlphaFoldDB" id="A0A815TBS3"/>
<evidence type="ECO:0000313" key="4">
    <source>
        <dbReference type="EMBL" id="CAF1643925.1"/>
    </source>
</evidence>
<dbReference type="InterPro" id="IPR013517">
    <property type="entry name" value="FG-GAP"/>
</dbReference>
<dbReference type="EMBL" id="CAJNOM010003290">
    <property type="protein sequence ID" value="CAF1643925.1"/>
    <property type="molecule type" value="Genomic_DNA"/>
</dbReference>
<dbReference type="Proteomes" id="UP000663832">
    <property type="component" value="Unassembled WGS sequence"/>
</dbReference>
<evidence type="ECO:0000256" key="1">
    <source>
        <dbReference type="ARBA" id="ARBA00022729"/>
    </source>
</evidence>
<protein>
    <recommendedName>
        <fullName evidence="7">VCBS repeat-containing protein</fullName>
    </recommendedName>
</protein>
<feature type="non-terminal residue" evidence="3">
    <location>
        <position position="432"/>
    </location>
</feature>
<evidence type="ECO:0000313" key="5">
    <source>
        <dbReference type="Proteomes" id="UP000663832"/>
    </source>
</evidence>
<gene>
    <name evidence="3" type="ORF">BJG266_LOCUS43058</name>
    <name evidence="4" type="ORF">QVE165_LOCUS59975</name>
</gene>
<proteinExistence type="predicted"/>
<dbReference type="OrthoDB" id="10022113at2759"/>
<evidence type="ECO:0008006" key="7">
    <source>
        <dbReference type="Google" id="ProtNLM"/>
    </source>
</evidence>
<dbReference type="Gene3D" id="2.30.30.100">
    <property type="match status" value="6"/>
</dbReference>
<dbReference type="PANTHER" id="PTHR46580">
    <property type="entry name" value="SENSOR KINASE-RELATED"/>
    <property type="match status" value="1"/>
</dbReference>
<keyword evidence="1" id="KW-0732">Signal</keyword>
<evidence type="ECO:0000313" key="3">
    <source>
        <dbReference type="EMBL" id="CAF1498979.1"/>
    </source>
</evidence>
<dbReference type="EMBL" id="CAJNOI010002948">
    <property type="protein sequence ID" value="CAF1498979.1"/>
    <property type="molecule type" value="Genomic_DNA"/>
</dbReference>
<dbReference type="InterPro" id="IPR028994">
    <property type="entry name" value="Integrin_alpha_N"/>
</dbReference>
<name>A0A815TBS3_9BILA</name>
<evidence type="ECO:0000313" key="6">
    <source>
        <dbReference type="Proteomes" id="UP000663877"/>
    </source>
</evidence>
<comment type="caution">
    <text evidence="3">The sequence shown here is derived from an EMBL/GenBank/DDBJ whole genome shotgun (WGS) entry which is preliminary data.</text>
</comment>
<evidence type="ECO:0000256" key="2">
    <source>
        <dbReference type="SAM" id="MobiDB-lite"/>
    </source>
</evidence>
<keyword evidence="5" id="KW-1185">Reference proteome</keyword>
<dbReference type="SUPFAM" id="SSF69318">
    <property type="entry name" value="Integrin alpha N-terminal domain"/>
    <property type="match status" value="1"/>
</dbReference>
<reference evidence="3" key="1">
    <citation type="submission" date="2021-02" db="EMBL/GenBank/DDBJ databases">
        <authorList>
            <person name="Nowell W R."/>
        </authorList>
    </citation>
    <scope>NUCLEOTIDE SEQUENCE</scope>
</reference>
<organism evidence="3 6">
    <name type="scientific">Adineta steineri</name>
    <dbReference type="NCBI Taxonomy" id="433720"/>
    <lineage>
        <taxon>Eukaryota</taxon>
        <taxon>Metazoa</taxon>
        <taxon>Spiralia</taxon>
        <taxon>Gnathifera</taxon>
        <taxon>Rotifera</taxon>
        <taxon>Eurotatoria</taxon>
        <taxon>Bdelloidea</taxon>
        <taxon>Adinetida</taxon>
        <taxon>Adinetidae</taxon>
        <taxon>Adineta</taxon>
    </lineage>
</organism>
<sequence length="432" mass="43602">ESIASTSSTSTTASTTASTTSPTTTSTTASTTASTTSTSTTASTTSPTTTSTTSTTASTTSTTTTSTTASTTTTPCINRFPTQVTYSTGVGSGPYPLTTADVNGDGKPDIIVINYGTGGVSVLLNAGNGTFLAQVIYPTGTTHDTWGLAIADVNGDSKLDIIVGNAASYNIGVLLNAGNGTFRTEVTYSISTGSQLHSLIAVDVNGDNKSDIIATYSALNEIAVFLNTGSGTFGAQVTYPVGTGPWPVKTGDLNGDGKLDIIVTNAGSNNVGVLFNKGNGTFGAQVTYSTGNGSGPNAVVVVDANGDSKLDIIVGNYNTFNVGVLLNTGNGTFVAQVTYSTGPDSYPYYVTTGDINGDSYADIVVANYWANNFGVLLNMGNGTFAAQVTYSTGAGSEPYSVSVADVNADGNLDIIAGNYNAGNIGVFLSNCG</sequence>
<dbReference type="Pfam" id="PF13517">
    <property type="entry name" value="FG-GAP_3"/>
    <property type="match status" value="3"/>
</dbReference>